<gene>
    <name evidence="7" type="primary">ribH</name>
    <name evidence="8" type="ORF">GbCGDNIH3_1004</name>
</gene>
<evidence type="ECO:0000256" key="4">
    <source>
        <dbReference type="ARBA" id="ARBA00022619"/>
    </source>
</evidence>
<dbReference type="GO" id="GO:0009349">
    <property type="term" value="C:riboflavin synthase complex"/>
    <property type="evidence" value="ECO:0007669"/>
    <property type="project" value="UniProtKB-UniRule"/>
</dbReference>
<dbReference type="AlphaFoldDB" id="A0AAN0RDJ6"/>
<dbReference type="HAMAP" id="MF_00178">
    <property type="entry name" value="Lumazine_synth"/>
    <property type="match status" value="1"/>
</dbReference>
<dbReference type="GO" id="GO:0009231">
    <property type="term" value="P:riboflavin biosynthetic process"/>
    <property type="evidence" value="ECO:0007669"/>
    <property type="project" value="UniProtKB-UniRule"/>
</dbReference>
<dbReference type="GeneID" id="69745262"/>
<evidence type="ECO:0000256" key="1">
    <source>
        <dbReference type="ARBA" id="ARBA00004917"/>
    </source>
</evidence>
<feature type="binding site" evidence="7">
    <location>
        <position position="132"/>
    </location>
    <ligand>
        <name>(2S)-2-hydroxy-3-oxobutyl phosphate</name>
        <dbReference type="ChEBI" id="CHEBI:58830"/>
    </ligand>
</feature>
<dbReference type="PANTHER" id="PTHR21058">
    <property type="entry name" value="6,7-DIMETHYL-8-RIBITYLLUMAZINE SYNTHASE DMRL SYNTHASE LUMAZINE SYNTHASE"/>
    <property type="match status" value="1"/>
</dbReference>
<name>A0AAN0RDJ6_9PROT</name>
<dbReference type="NCBIfam" id="TIGR00114">
    <property type="entry name" value="lumazine-synth"/>
    <property type="match status" value="1"/>
</dbReference>
<dbReference type="Proteomes" id="UP000019438">
    <property type="component" value="Chromosome"/>
</dbReference>
<keyword evidence="4 7" id="KW-0686">Riboflavin biosynthesis</keyword>
<dbReference type="Gene3D" id="3.40.50.960">
    <property type="entry name" value="Lumazine/riboflavin synthase"/>
    <property type="match status" value="1"/>
</dbReference>
<comment type="catalytic activity">
    <reaction evidence="6 7">
        <text>(2S)-2-hydroxy-3-oxobutyl phosphate + 5-amino-6-(D-ribitylamino)uracil = 6,7-dimethyl-8-(1-D-ribityl)lumazine + phosphate + 2 H2O + H(+)</text>
        <dbReference type="Rhea" id="RHEA:26152"/>
        <dbReference type="ChEBI" id="CHEBI:15377"/>
        <dbReference type="ChEBI" id="CHEBI:15378"/>
        <dbReference type="ChEBI" id="CHEBI:15934"/>
        <dbReference type="ChEBI" id="CHEBI:43474"/>
        <dbReference type="ChEBI" id="CHEBI:58201"/>
        <dbReference type="ChEBI" id="CHEBI:58830"/>
        <dbReference type="EC" id="2.5.1.78"/>
    </reaction>
</comment>
<feature type="binding site" evidence="7">
    <location>
        <position position="28"/>
    </location>
    <ligand>
        <name>5-amino-6-(D-ribitylamino)uracil</name>
        <dbReference type="ChEBI" id="CHEBI:15934"/>
    </ligand>
</feature>
<dbReference type="GO" id="GO:0000906">
    <property type="term" value="F:6,7-dimethyl-8-ribityllumazine synthase activity"/>
    <property type="evidence" value="ECO:0007669"/>
    <property type="project" value="UniProtKB-UniRule"/>
</dbReference>
<dbReference type="InterPro" id="IPR002180">
    <property type="entry name" value="LS/RS"/>
</dbReference>
<dbReference type="EMBL" id="CP003181">
    <property type="protein sequence ID" value="AHJ62837.1"/>
    <property type="molecule type" value="Genomic_DNA"/>
</dbReference>
<comment type="pathway">
    <text evidence="1 7">Cofactor biosynthesis; riboflavin biosynthesis; riboflavin from 2-hydroxy-3-oxobutyl phosphate and 5-amino-6-(D-ribitylamino)uracil: step 1/2.</text>
</comment>
<evidence type="ECO:0000313" key="9">
    <source>
        <dbReference type="Proteomes" id="UP000019438"/>
    </source>
</evidence>
<evidence type="ECO:0000256" key="5">
    <source>
        <dbReference type="ARBA" id="ARBA00022679"/>
    </source>
</evidence>
<dbReference type="InterPro" id="IPR036467">
    <property type="entry name" value="LS/RS_sf"/>
</dbReference>
<protein>
    <recommendedName>
        <fullName evidence="3 7">6,7-dimethyl-8-ribityllumazine synthase</fullName>
        <shortName evidence="7">DMRL synthase</shortName>
        <shortName evidence="7">LS</shortName>
        <shortName evidence="7">Lumazine synthase</shortName>
        <ecNumber evidence="3 7">2.5.1.78</ecNumber>
    </recommendedName>
</protein>
<organism evidence="8 9">
    <name type="scientific">Granulibacter bethesdensis</name>
    <dbReference type="NCBI Taxonomy" id="364410"/>
    <lineage>
        <taxon>Bacteria</taxon>
        <taxon>Pseudomonadati</taxon>
        <taxon>Pseudomonadota</taxon>
        <taxon>Alphaproteobacteria</taxon>
        <taxon>Acetobacterales</taxon>
        <taxon>Acetobacteraceae</taxon>
        <taxon>Granulibacter</taxon>
    </lineage>
</organism>
<comment type="similarity">
    <text evidence="2 7">Belongs to the DMRL synthase family.</text>
</comment>
<feature type="binding site" evidence="7">
    <location>
        <begin position="85"/>
        <end position="87"/>
    </location>
    <ligand>
        <name>5-amino-6-(D-ribitylamino)uracil</name>
        <dbReference type="ChEBI" id="CHEBI:15934"/>
    </ligand>
</feature>
<accession>A0AAN0RDJ6</accession>
<comment type="function">
    <text evidence="7">Catalyzes the formation of 6,7-dimethyl-8-ribityllumazine by condensation of 5-amino-6-(D-ribitylamino)uracil with 3,4-dihydroxy-2-butanone 4-phosphate. This is the penultimate step in the biosynthesis of riboflavin.</text>
</comment>
<evidence type="ECO:0000256" key="6">
    <source>
        <dbReference type="ARBA" id="ARBA00048785"/>
    </source>
</evidence>
<evidence type="ECO:0000313" key="8">
    <source>
        <dbReference type="EMBL" id="AHJ62837.1"/>
    </source>
</evidence>
<dbReference type="RefSeq" id="WP_011631711.1">
    <property type="nucleotide sequence ID" value="NZ_CP003181.2"/>
</dbReference>
<evidence type="ECO:0000256" key="2">
    <source>
        <dbReference type="ARBA" id="ARBA00007424"/>
    </source>
</evidence>
<proteinExistence type="inferred from homology"/>
<dbReference type="EC" id="2.5.1.78" evidence="3 7"/>
<dbReference type="PANTHER" id="PTHR21058:SF0">
    <property type="entry name" value="6,7-DIMETHYL-8-RIBITYLLUMAZINE SYNTHASE"/>
    <property type="match status" value="1"/>
</dbReference>
<feature type="binding site" evidence="7">
    <location>
        <begin position="90"/>
        <end position="91"/>
    </location>
    <ligand>
        <name>(2S)-2-hydroxy-3-oxobutyl phosphate</name>
        <dbReference type="ChEBI" id="CHEBI:58830"/>
    </ligand>
</feature>
<feature type="active site" description="Proton donor" evidence="7">
    <location>
        <position position="93"/>
    </location>
</feature>
<dbReference type="CDD" id="cd09209">
    <property type="entry name" value="Lumazine_synthase-I"/>
    <property type="match status" value="1"/>
</dbReference>
<reference evidence="9" key="1">
    <citation type="submission" date="2012-06" db="EMBL/GenBank/DDBJ databases">
        <title>Genome analysis of multiple Granulibacter bethesdensis isolates demonstrates substantial genome diversity.</title>
        <authorList>
            <person name="Greenberg D.E."/>
            <person name="Porcella S.F."/>
            <person name="Zarember K."/>
            <person name="Zelazny A.M."/>
            <person name="Bruno D."/>
            <person name="Martens C."/>
            <person name="Barbian K.D."/>
            <person name="Jaske E."/>
            <person name="Holland S.M."/>
        </authorList>
    </citation>
    <scope>NUCLEOTIDE SEQUENCE [LARGE SCALE GENOMIC DNA]</scope>
    <source>
        <strain evidence="9">CGDNIH3</strain>
    </source>
</reference>
<dbReference type="GO" id="GO:0005829">
    <property type="term" value="C:cytosol"/>
    <property type="evidence" value="ECO:0007669"/>
    <property type="project" value="TreeGrafter"/>
</dbReference>
<dbReference type="SUPFAM" id="SSF52121">
    <property type="entry name" value="Lumazine synthase"/>
    <property type="match status" value="1"/>
</dbReference>
<dbReference type="KEGG" id="gbh:GbCGDNIH2_1004"/>
<feature type="binding site" evidence="7">
    <location>
        <begin position="59"/>
        <end position="61"/>
    </location>
    <ligand>
        <name>5-amino-6-(D-ribitylamino)uracil</name>
        <dbReference type="ChEBI" id="CHEBI:15934"/>
    </ligand>
</feature>
<dbReference type="Pfam" id="PF00885">
    <property type="entry name" value="DMRL_synthase"/>
    <property type="match status" value="1"/>
</dbReference>
<dbReference type="KEGG" id="gbc:GbCGDNIH3_1004"/>
<feature type="binding site" evidence="7">
    <location>
        <position position="118"/>
    </location>
    <ligand>
        <name>5-amino-6-(D-ribitylamino)uracil</name>
        <dbReference type="ChEBI" id="CHEBI:15934"/>
    </ligand>
</feature>
<sequence>MSTQDAPFPTAPVIDGAPPHVLIVRAPYYTDVVDGLTAGAARILTEAGATYEITDVAGAYELPQAIAIVQRSANNRYDGYISLGCVVKGDTDHYDHICREAMAGLMRVALDDVLALGNGLLTVSTLQQALDRSAPPSDSAMHSHNKGAEAAVAALKQISLRRRVEKSL</sequence>
<evidence type="ECO:0000256" key="3">
    <source>
        <dbReference type="ARBA" id="ARBA00012664"/>
    </source>
</evidence>
<dbReference type="InterPro" id="IPR034964">
    <property type="entry name" value="LS"/>
</dbReference>
<keyword evidence="5 7" id="KW-0808">Transferase</keyword>
<evidence type="ECO:0000256" key="7">
    <source>
        <dbReference type="HAMAP-Rule" id="MF_00178"/>
    </source>
</evidence>